<dbReference type="Proteomes" id="UP000434172">
    <property type="component" value="Unassembled WGS sequence"/>
</dbReference>
<comment type="similarity">
    <text evidence="1 7">Belongs to the peptidase M3 family.</text>
</comment>
<dbReference type="CDD" id="cd06455">
    <property type="entry name" value="M3A_TOP"/>
    <property type="match status" value="1"/>
</dbReference>
<evidence type="ECO:0000256" key="1">
    <source>
        <dbReference type="ARBA" id="ARBA00006040"/>
    </source>
</evidence>
<sequence length="704" mass="81594">MMTTNMVPSQEPPHLIAAKDVMPIMKQVIKEQSDTWNHVAAANDPASVTFDTAIRPLINVDNETQGRIAVIAMLRYASPDQLAREASDAAIGLLRQWDSERVARKDFYHLLQAVQEKAEEVHFEDAKFLRSNIQQFTRGGHGRLDQDQVTVYLNRRNQIDELRQQYNRNYRNDDGGIWLSLDELEGVPAEDLARFLSRQHYTEVSTKDKAFVRFTRADVNAVLQYATTPSSRKKVYVADERKVPENVDLFKQVINLRDENARLLGYESHAAFRLEARVAKTTTWVNSFLDELEDVLLRKGREEMTSLLELRKKDFPQDNDSMPPWDYDYYNRLLQEQIDVKHGQISEYFPLDYSVSAMLDLFASCLQLRFVPLTADQKKHTVWHDDIQVWAVWDDREATKDEFVGYLYTDLLIRPNKHQGSQNVNLQCGYLRPDGNRVYPATILMCAFPRPTTTGCALLKHSEIVSLFHELGHGMHDLVSRTRTVLVHGHRMPPDFFEVPSVMLENWCWMEDELRHMSCHYTGLNPELLDDWRRKNPGHPDPPEKISDELLGPLVRSRNVNRAALWLLRQLAFARFDMAVHSPATHEECLDLDIAGIFNDTMERLRLLPNPDAGDRGHPQSNFHHMVSGMDAGYYSYLCAAVFAADIFHHNFEESPRSQERWERYRRGILEFGGSRDEMEMVEEFLGHRPSTEYLFSNLQAQNR</sequence>
<dbReference type="InterPro" id="IPR024079">
    <property type="entry name" value="MetalloPept_cat_dom_sf"/>
</dbReference>
<keyword evidence="10" id="KW-1185">Reference proteome</keyword>
<dbReference type="EMBL" id="WOWK01000041">
    <property type="protein sequence ID" value="KAF0324777.1"/>
    <property type="molecule type" value="Genomic_DNA"/>
</dbReference>
<name>A0A8H3WFA3_9PEZI</name>
<accession>A0A8H3WFA3</accession>
<keyword evidence="3 7" id="KW-0479">Metal-binding</keyword>
<dbReference type="AlphaFoldDB" id="A0A8H3WFA3"/>
<reference evidence="9 10" key="1">
    <citation type="submission" date="2019-12" db="EMBL/GenBank/DDBJ databases">
        <title>A genome sequence resource for the geographically widespread anthracnose pathogen Colletotrichum asianum.</title>
        <authorList>
            <person name="Meng Y."/>
        </authorList>
    </citation>
    <scope>NUCLEOTIDE SEQUENCE [LARGE SCALE GENOMIC DNA]</scope>
    <source>
        <strain evidence="9 10">ICMP 18580</strain>
    </source>
</reference>
<dbReference type="PANTHER" id="PTHR11804">
    <property type="entry name" value="PROTEASE M3 THIMET OLIGOPEPTIDASE-RELATED"/>
    <property type="match status" value="1"/>
</dbReference>
<dbReference type="Gene3D" id="1.10.1370.10">
    <property type="entry name" value="Neurolysin, domain 3"/>
    <property type="match status" value="1"/>
</dbReference>
<keyword evidence="6 7" id="KW-0482">Metalloprotease</keyword>
<evidence type="ECO:0000259" key="8">
    <source>
        <dbReference type="Pfam" id="PF01432"/>
    </source>
</evidence>
<dbReference type="Gene3D" id="1.20.1050.40">
    <property type="entry name" value="Endopeptidase. Chain P, domain 1"/>
    <property type="match status" value="1"/>
</dbReference>
<evidence type="ECO:0000313" key="9">
    <source>
        <dbReference type="EMBL" id="KAF0324777.1"/>
    </source>
</evidence>
<dbReference type="SUPFAM" id="SSF55486">
    <property type="entry name" value="Metalloproteases ('zincins'), catalytic domain"/>
    <property type="match status" value="1"/>
</dbReference>
<keyword evidence="2 7" id="KW-0645">Protease</keyword>
<organism evidence="9 10">
    <name type="scientific">Colletotrichum asianum</name>
    <dbReference type="NCBI Taxonomy" id="702518"/>
    <lineage>
        <taxon>Eukaryota</taxon>
        <taxon>Fungi</taxon>
        <taxon>Dikarya</taxon>
        <taxon>Ascomycota</taxon>
        <taxon>Pezizomycotina</taxon>
        <taxon>Sordariomycetes</taxon>
        <taxon>Hypocreomycetidae</taxon>
        <taxon>Glomerellales</taxon>
        <taxon>Glomerellaceae</taxon>
        <taxon>Colletotrichum</taxon>
        <taxon>Colletotrichum gloeosporioides species complex</taxon>
    </lineage>
</organism>
<gene>
    <name evidence="9" type="ORF">GQ607_007948</name>
</gene>
<evidence type="ECO:0000256" key="7">
    <source>
        <dbReference type="RuleBase" id="RU003435"/>
    </source>
</evidence>
<evidence type="ECO:0000256" key="6">
    <source>
        <dbReference type="ARBA" id="ARBA00023049"/>
    </source>
</evidence>
<proteinExistence type="inferred from homology"/>
<evidence type="ECO:0000313" key="10">
    <source>
        <dbReference type="Proteomes" id="UP000434172"/>
    </source>
</evidence>
<comment type="cofactor">
    <cofactor evidence="7">
        <name>Zn(2+)</name>
        <dbReference type="ChEBI" id="CHEBI:29105"/>
    </cofactor>
    <text evidence="7">Binds 1 zinc ion.</text>
</comment>
<keyword evidence="4 7" id="KW-0378">Hydrolase</keyword>
<dbReference type="InterPro" id="IPR045090">
    <property type="entry name" value="Pept_M3A_M3B"/>
</dbReference>
<evidence type="ECO:0000256" key="5">
    <source>
        <dbReference type="ARBA" id="ARBA00022833"/>
    </source>
</evidence>
<evidence type="ECO:0000256" key="3">
    <source>
        <dbReference type="ARBA" id="ARBA00022723"/>
    </source>
</evidence>
<dbReference type="GO" id="GO:0004222">
    <property type="term" value="F:metalloendopeptidase activity"/>
    <property type="evidence" value="ECO:0007669"/>
    <property type="project" value="InterPro"/>
</dbReference>
<dbReference type="Gene3D" id="3.40.390.10">
    <property type="entry name" value="Collagenase (Catalytic Domain)"/>
    <property type="match status" value="1"/>
</dbReference>
<feature type="domain" description="Peptidase M3A/M3B catalytic" evidence="8">
    <location>
        <begin position="223"/>
        <end position="697"/>
    </location>
</feature>
<dbReference type="InterPro" id="IPR024077">
    <property type="entry name" value="Neurolysin/TOP_dom2"/>
</dbReference>
<keyword evidence="5 7" id="KW-0862">Zinc</keyword>
<evidence type="ECO:0000256" key="4">
    <source>
        <dbReference type="ARBA" id="ARBA00022801"/>
    </source>
</evidence>
<dbReference type="GO" id="GO:0006508">
    <property type="term" value="P:proteolysis"/>
    <property type="evidence" value="ECO:0007669"/>
    <property type="project" value="UniProtKB-KW"/>
</dbReference>
<dbReference type="GO" id="GO:0006518">
    <property type="term" value="P:peptide metabolic process"/>
    <property type="evidence" value="ECO:0007669"/>
    <property type="project" value="TreeGrafter"/>
</dbReference>
<dbReference type="GO" id="GO:0005758">
    <property type="term" value="C:mitochondrial intermembrane space"/>
    <property type="evidence" value="ECO:0007669"/>
    <property type="project" value="TreeGrafter"/>
</dbReference>
<dbReference type="OrthoDB" id="534666at2759"/>
<dbReference type="Pfam" id="PF01432">
    <property type="entry name" value="Peptidase_M3"/>
    <property type="match status" value="1"/>
</dbReference>
<dbReference type="GO" id="GO:0046872">
    <property type="term" value="F:metal ion binding"/>
    <property type="evidence" value="ECO:0007669"/>
    <property type="project" value="UniProtKB-UniRule"/>
</dbReference>
<dbReference type="InterPro" id="IPR001567">
    <property type="entry name" value="Pept_M3A_M3B_dom"/>
</dbReference>
<dbReference type="PANTHER" id="PTHR11804:SF84">
    <property type="entry name" value="SACCHAROLYSIN"/>
    <property type="match status" value="1"/>
</dbReference>
<evidence type="ECO:0000256" key="2">
    <source>
        <dbReference type="ARBA" id="ARBA00022670"/>
    </source>
</evidence>
<dbReference type="InterPro" id="IPR024080">
    <property type="entry name" value="Neurolysin/TOP_N"/>
</dbReference>
<comment type="caution">
    <text evidence="9">The sequence shown here is derived from an EMBL/GenBank/DDBJ whole genome shotgun (WGS) entry which is preliminary data.</text>
</comment>
<protein>
    <submittedName>
        <fullName evidence="9">Metallopeptidase</fullName>
    </submittedName>
</protein>